<evidence type="ECO:0000256" key="1">
    <source>
        <dbReference type="SAM" id="Phobius"/>
    </source>
</evidence>
<reference evidence="3 4" key="1">
    <citation type="submission" date="2018-12" db="EMBL/GenBank/DDBJ databases">
        <title>Bacillus ochoae sp. nov., Paenibacillus whitsoniae sp. nov., Paenibacillus spiritus sp. nov. Isolated from the Mars Exploration Rover during spacecraft assembly.</title>
        <authorList>
            <person name="Seuylemezian A."/>
            <person name="Vaishampayan P."/>
        </authorList>
    </citation>
    <scope>NUCLEOTIDE SEQUENCE [LARGE SCALE GENOMIC DNA]</scope>
    <source>
        <strain evidence="3 4">MER 54</strain>
    </source>
</reference>
<protein>
    <submittedName>
        <fullName evidence="3">(2Fe-2S)-binding protein</fullName>
    </submittedName>
</protein>
<dbReference type="AlphaFoldDB" id="A0A430JKN2"/>
<dbReference type="InterPro" id="IPR024726">
    <property type="entry name" value="FhuF_C"/>
</dbReference>
<dbReference type="EMBL" id="RXHU01000005">
    <property type="protein sequence ID" value="RTE11611.1"/>
    <property type="molecule type" value="Genomic_DNA"/>
</dbReference>
<keyword evidence="1" id="KW-0472">Membrane</keyword>
<organism evidence="3 4">
    <name type="scientific">Paenibacillus whitsoniae</name>
    <dbReference type="NCBI Taxonomy" id="2496558"/>
    <lineage>
        <taxon>Bacteria</taxon>
        <taxon>Bacillati</taxon>
        <taxon>Bacillota</taxon>
        <taxon>Bacilli</taxon>
        <taxon>Bacillales</taxon>
        <taxon>Paenibacillaceae</taxon>
        <taxon>Paenibacillus</taxon>
    </lineage>
</organism>
<name>A0A430JKN2_9BACL</name>
<keyword evidence="1" id="KW-1133">Transmembrane helix</keyword>
<evidence type="ECO:0000259" key="2">
    <source>
        <dbReference type="Pfam" id="PF11575"/>
    </source>
</evidence>
<sequence>MRLAAERHVDFSIVERYLHISPQGMDNPLVRIPGAQLLEEATMRRLLSQGQTMLKGKGLDIAASHMGLTMFNVISMMYLFMAQYNLWLSLLPEDLEFQIEQHDDHAHAGFQLLALRWKEVPLVDRAAFIEQEMRTLMQTLVIPVINVTAASAKVNPSMIWNQFGARMVFLRDFVLENDPRPHVREQFVHDYEVLSKQLTPDVFERKTNPFDHEPTYLSSPYEEGKRVILRSSCCFYYRRENGEKCFTCPLLNNEQREQMREDITRQRTAASEATAG</sequence>
<feature type="transmembrane region" description="Helical" evidence="1">
    <location>
        <begin position="61"/>
        <end position="81"/>
    </location>
</feature>
<proteinExistence type="predicted"/>
<dbReference type="Proteomes" id="UP000276128">
    <property type="component" value="Unassembled WGS sequence"/>
</dbReference>
<keyword evidence="4" id="KW-1185">Reference proteome</keyword>
<dbReference type="GO" id="GO:0051537">
    <property type="term" value="F:2 iron, 2 sulfur cluster binding"/>
    <property type="evidence" value="ECO:0007669"/>
    <property type="project" value="InterPro"/>
</dbReference>
<evidence type="ECO:0000313" key="3">
    <source>
        <dbReference type="EMBL" id="RTE11611.1"/>
    </source>
</evidence>
<feature type="domain" description="Ferric siderophore reductase C-terminal" evidence="2">
    <location>
        <begin position="230"/>
        <end position="250"/>
    </location>
</feature>
<dbReference type="Pfam" id="PF11575">
    <property type="entry name" value="FhuF_C"/>
    <property type="match status" value="1"/>
</dbReference>
<gene>
    <name evidence="3" type="ORF">EJQ19_00895</name>
</gene>
<dbReference type="RefSeq" id="WP_126139330.1">
    <property type="nucleotide sequence ID" value="NZ_RXHU01000005.1"/>
</dbReference>
<accession>A0A430JKN2</accession>
<keyword evidence="1" id="KW-0812">Transmembrane</keyword>
<comment type="caution">
    <text evidence="3">The sequence shown here is derived from an EMBL/GenBank/DDBJ whole genome shotgun (WGS) entry which is preliminary data.</text>
</comment>
<dbReference type="OrthoDB" id="2819999at2"/>
<evidence type="ECO:0000313" key="4">
    <source>
        <dbReference type="Proteomes" id="UP000276128"/>
    </source>
</evidence>